<dbReference type="SUPFAM" id="SSF103473">
    <property type="entry name" value="MFS general substrate transporter"/>
    <property type="match status" value="1"/>
</dbReference>
<dbReference type="InterPro" id="IPR011701">
    <property type="entry name" value="MFS"/>
</dbReference>
<feature type="transmembrane region" description="Helical" evidence="6">
    <location>
        <begin position="176"/>
        <end position="193"/>
    </location>
</feature>
<dbReference type="InterPro" id="IPR036259">
    <property type="entry name" value="MFS_trans_sf"/>
</dbReference>
<feature type="transmembrane region" description="Helical" evidence="6">
    <location>
        <begin position="145"/>
        <end position="170"/>
    </location>
</feature>
<keyword evidence="4 6" id="KW-1133">Transmembrane helix</keyword>
<feature type="transmembrane region" description="Helical" evidence="6">
    <location>
        <begin position="86"/>
        <end position="105"/>
    </location>
</feature>
<feature type="transmembrane region" description="Helical" evidence="6">
    <location>
        <begin position="379"/>
        <end position="399"/>
    </location>
</feature>
<dbReference type="RefSeq" id="WP_160381676.1">
    <property type="nucleotide sequence ID" value="NZ_WNXQ01000002.1"/>
</dbReference>
<keyword evidence="2" id="KW-1003">Cell membrane</keyword>
<feature type="transmembrane region" description="Helical" evidence="6">
    <location>
        <begin position="220"/>
        <end position="238"/>
    </location>
</feature>
<keyword evidence="5 6" id="KW-0472">Membrane</keyword>
<evidence type="ECO:0000256" key="2">
    <source>
        <dbReference type="ARBA" id="ARBA00022475"/>
    </source>
</evidence>
<feature type="transmembrane region" description="Helical" evidence="6">
    <location>
        <begin position="258"/>
        <end position="280"/>
    </location>
</feature>
<evidence type="ECO:0000256" key="1">
    <source>
        <dbReference type="ARBA" id="ARBA00004651"/>
    </source>
</evidence>
<feature type="transmembrane region" description="Helical" evidence="6">
    <location>
        <begin position="349"/>
        <end position="373"/>
    </location>
</feature>
<keyword evidence="9" id="KW-1185">Reference proteome</keyword>
<accession>A0A844WCU6</accession>
<dbReference type="Pfam" id="PF07690">
    <property type="entry name" value="MFS_1"/>
    <property type="match status" value="1"/>
</dbReference>
<gene>
    <name evidence="8" type="ORF">GLS40_05230</name>
</gene>
<comment type="caution">
    <text evidence="8">The sequence shown here is derived from an EMBL/GenBank/DDBJ whole genome shotgun (WGS) entry which is preliminary data.</text>
</comment>
<dbReference type="EMBL" id="WNXQ01000002">
    <property type="protein sequence ID" value="MWB77420.1"/>
    <property type="molecule type" value="Genomic_DNA"/>
</dbReference>
<dbReference type="PANTHER" id="PTHR43124:SF3">
    <property type="entry name" value="CHLORAMPHENICOL EFFLUX PUMP RV0191"/>
    <property type="match status" value="1"/>
</dbReference>
<dbReference type="AlphaFoldDB" id="A0A844WCU6"/>
<dbReference type="PANTHER" id="PTHR43124">
    <property type="entry name" value="PURINE EFFLUX PUMP PBUE"/>
    <property type="match status" value="1"/>
</dbReference>
<dbReference type="GO" id="GO:0022857">
    <property type="term" value="F:transmembrane transporter activity"/>
    <property type="evidence" value="ECO:0007669"/>
    <property type="project" value="InterPro"/>
</dbReference>
<dbReference type="InterPro" id="IPR050189">
    <property type="entry name" value="MFS_Efflux_Transporters"/>
</dbReference>
<feature type="transmembrane region" description="Helical" evidence="6">
    <location>
        <begin position="111"/>
        <end position="133"/>
    </location>
</feature>
<feature type="transmembrane region" description="Helical" evidence="6">
    <location>
        <begin position="287"/>
        <end position="307"/>
    </location>
</feature>
<protein>
    <submittedName>
        <fullName evidence="8">MFS transporter</fullName>
    </submittedName>
</protein>
<name>A0A844WCU6_9RHOB</name>
<dbReference type="Proteomes" id="UP000443843">
    <property type="component" value="Unassembled WGS sequence"/>
</dbReference>
<evidence type="ECO:0000256" key="4">
    <source>
        <dbReference type="ARBA" id="ARBA00022989"/>
    </source>
</evidence>
<feature type="domain" description="Major facilitator superfamily (MFS) profile" evidence="7">
    <location>
        <begin position="12"/>
        <end position="401"/>
    </location>
</feature>
<dbReference type="PROSITE" id="PS50850">
    <property type="entry name" value="MFS"/>
    <property type="match status" value="1"/>
</dbReference>
<evidence type="ECO:0000256" key="6">
    <source>
        <dbReference type="SAM" id="Phobius"/>
    </source>
</evidence>
<dbReference type="InterPro" id="IPR020846">
    <property type="entry name" value="MFS_dom"/>
</dbReference>
<keyword evidence="3 6" id="KW-0812">Transmembrane</keyword>
<dbReference type="GO" id="GO:0005886">
    <property type="term" value="C:plasma membrane"/>
    <property type="evidence" value="ECO:0007669"/>
    <property type="project" value="UniProtKB-SubCell"/>
</dbReference>
<evidence type="ECO:0000256" key="3">
    <source>
        <dbReference type="ARBA" id="ARBA00022692"/>
    </source>
</evidence>
<dbReference type="PRINTS" id="PR01035">
    <property type="entry name" value="TCRTETA"/>
</dbReference>
<organism evidence="8 9">
    <name type="scientific">Pseudooceanicola pacificus</name>
    <dbReference type="NCBI Taxonomy" id="2676438"/>
    <lineage>
        <taxon>Bacteria</taxon>
        <taxon>Pseudomonadati</taxon>
        <taxon>Pseudomonadota</taxon>
        <taxon>Alphaproteobacteria</taxon>
        <taxon>Rhodobacterales</taxon>
        <taxon>Paracoccaceae</taxon>
        <taxon>Pseudooceanicola</taxon>
    </lineage>
</organism>
<feature type="transmembrane region" description="Helical" evidence="6">
    <location>
        <begin position="12"/>
        <end position="36"/>
    </location>
</feature>
<comment type="subcellular location">
    <subcellularLocation>
        <location evidence="1">Cell membrane</location>
        <topology evidence="1">Multi-pass membrane protein</topology>
    </subcellularLocation>
</comment>
<evidence type="ECO:0000313" key="9">
    <source>
        <dbReference type="Proteomes" id="UP000443843"/>
    </source>
</evidence>
<feature type="transmembrane region" description="Helical" evidence="6">
    <location>
        <begin position="313"/>
        <end position="337"/>
    </location>
</feature>
<reference evidence="8 9" key="1">
    <citation type="submission" date="2019-11" db="EMBL/GenBank/DDBJ databases">
        <title>Pseudooceanicola pacifica sp. nov., isolated from deep-sea sediment of the Pacific Ocean.</title>
        <authorList>
            <person name="Lyu L."/>
        </authorList>
    </citation>
    <scope>NUCLEOTIDE SEQUENCE [LARGE SCALE GENOMIC DNA]</scope>
    <source>
        <strain evidence="8 9">216_PA32_1</strain>
    </source>
</reference>
<dbReference type="Gene3D" id="1.20.1250.20">
    <property type="entry name" value="MFS general substrate transporter like domains"/>
    <property type="match status" value="1"/>
</dbReference>
<proteinExistence type="predicted"/>
<dbReference type="CDD" id="cd17473">
    <property type="entry name" value="MFS_arabinose_efflux_permease_like"/>
    <property type="match status" value="1"/>
</dbReference>
<evidence type="ECO:0000256" key="5">
    <source>
        <dbReference type="ARBA" id="ARBA00023136"/>
    </source>
</evidence>
<sequence>MSQIQAPPAPARAVPLAVTFVILGISSLTVMANATIAPSLPGLQAHFADTPGIETLAGLVLTLPSLFVVLTAGLIGVLADRLNRRPLIVASMVLYALGGLTGLLADTMTGMLAGRVVLGLGVAGTMTLATAYAGTLWHGAARERFIGLQVAAMNMGGIVFMITGGVLAGMSWRAPFGIYMVALPLALAAWFVLSRVPGRASDGAPDPAQGSAGEPQSFPWLIYAWVGGMAFLLMSTFYTLPVKLPFVLRELGVENPAYVGMILAGVTLASIPGALGYGFIRRFADPRAIMSVGFITLGLGIIIVATAQSLPMVVLGVLVTGASLGPNFPNFMAFFMAKVPPALRGRASGLMTMAIFGGQFVSPLVAAPLIAAYGLHGGILLVGCLPVAAGLAVGVLTLGHRVLRPAGV</sequence>
<evidence type="ECO:0000313" key="8">
    <source>
        <dbReference type="EMBL" id="MWB77420.1"/>
    </source>
</evidence>
<evidence type="ECO:0000259" key="7">
    <source>
        <dbReference type="PROSITE" id="PS50850"/>
    </source>
</evidence>
<dbReference type="InterPro" id="IPR001958">
    <property type="entry name" value="Tet-R_TetA/multi-R_MdtG-like"/>
</dbReference>
<feature type="transmembrane region" description="Helical" evidence="6">
    <location>
        <begin position="56"/>
        <end position="79"/>
    </location>
</feature>